<organism evidence="2 3">
    <name type="scientific">Pseudovibrio exalbescens</name>
    <dbReference type="NCBI Taxonomy" id="197461"/>
    <lineage>
        <taxon>Bacteria</taxon>
        <taxon>Pseudomonadati</taxon>
        <taxon>Pseudomonadota</taxon>
        <taxon>Alphaproteobacteria</taxon>
        <taxon>Hyphomicrobiales</taxon>
        <taxon>Stappiaceae</taxon>
        <taxon>Pseudovibrio</taxon>
    </lineage>
</organism>
<protein>
    <recommendedName>
        <fullName evidence="1">Anti-bacteriophage protein A/HamA C-terminal domain-containing protein</fullName>
    </recommendedName>
</protein>
<proteinExistence type="predicted"/>
<dbReference type="AlphaFoldDB" id="A0A1U7JL82"/>
<evidence type="ECO:0000313" key="3">
    <source>
        <dbReference type="Proteomes" id="UP000185783"/>
    </source>
</evidence>
<keyword evidence="3" id="KW-1185">Reference proteome</keyword>
<name>A0A1U7JL82_9HYPH</name>
<sequence>MNHQLHPQLKNAEDIKNVLKQVDVKLNLADGREVSTLLIYLPFESGTQNRLAFFEAVKNGLLSNFVFSCSEIERKLGVDRPGAAKALFNKAVRKLSKHTAQGELGELILFTILDVYLKAPKLLSKVSMKMDRRMPVFGADAVHGQFLDGKLRLYLGESKLHKSFKTAATKAATSIGTAQSAYEEEFDLLDSHIDFENIDDASKDDILRILNPFLDNNVQELIHSPCFIGFTESNLFSSKYSKKEFIREYIRISKTYINHYFKQIESNNISITNTTLIMLPFTCVKELTNEFIGYMGIEG</sequence>
<dbReference type="Proteomes" id="UP000185783">
    <property type="component" value="Unassembled WGS sequence"/>
</dbReference>
<gene>
    <name evidence="2" type="ORF">A3843_03765</name>
</gene>
<reference evidence="2 3" key="1">
    <citation type="submission" date="2016-03" db="EMBL/GenBank/DDBJ databases">
        <title>Genome sequence of Nesiotobacter sp. nov., a moderately halophilic alphaproteobacterium isolated from the Yellow Sea, China.</title>
        <authorList>
            <person name="Zhang G."/>
            <person name="Zhang R."/>
        </authorList>
    </citation>
    <scope>NUCLEOTIDE SEQUENCE [LARGE SCALE GENOMIC DNA]</scope>
    <source>
        <strain evidence="2 3">WB1-6</strain>
    </source>
</reference>
<accession>A0A1U7JL82</accession>
<dbReference type="Pfam" id="PF08878">
    <property type="entry name" value="HamA"/>
    <property type="match status" value="1"/>
</dbReference>
<feature type="domain" description="Anti-bacteriophage protein A/HamA C-terminal" evidence="1">
    <location>
        <begin position="26"/>
        <end position="292"/>
    </location>
</feature>
<dbReference type="STRING" id="197461.A3843_03765"/>
<evidence type="ECO:0000313" key="2">
    <source>
        <dbReference type="EMBL" id="OKL45448.1"/>
    </source>
</evidence>
<dbReference type="EMBL" id="LVVZ01000005">
    <property type="protein sequence ID" value="OKL45448.1"/>
    <property type="molecule type" value="Genomic_DNA"/>
</dbReference>
<dbReference type="InterPro" id="IPR014976">
    <property type="entry name" value="AbpA_HamA_C"/>
</dbReference>
<evidence type="ECO:0000259" key="1">
    <source>
        <dbReference type="Pfam" id="PF08878"/>
    </source>
</evidence>
<comment type="caution">
    <text evidence="2">The sequence shown here is derived from an EMBL/GenBank/DDBJ whole genome shotgun (WGS) entry which is preliminary data.</text>
</comment>
<dbReference type="RefSeq" id="WP_028480056.1">
    <property type="nucleotide sequence ID" value="NZ_LVVZ01000005.1"/>
</dbReference>